<dbReference type="GO" id="GO:0043190">
    <property type="term" value="C:ATP-binding cassette (ABC) transporter complex"/>
    <property type="evidence" value="ECO:0007669"/>
    <property type="project" value="InterPro"/>
</dbReference>
<comment type="subcellular location">
    <subcellularLocation>
        <location evidence="1">Cell membrane</location>
        <topology evidence="1">Multi-pass membrane protein</topology>
    </subcellularLocation>
</comment>
<keyword evidence="3 6" id="KW-0812">Transmembrane</keyword>
<evidence type="ECO:0000256" key="3">
    <source>
        <dbReference type="ARBA" id="ARBA00022692"/>
    </source>
</evidence>
<reference evidence="7" key="1">
    <citation type="submission" date="2018-06" db="EMBL/GenBank/DDBJ databases">
        <authorList>
            <person name="Zhirakovskaya E."/>
        </authorList>
    </citation>
    <scope>NUCLEOTIDE SEQUENCE</scope>
</reference>
<evidence type="ECO:0000256" key="5">
    <source>
        <dbReference type="ARBA" id="ARBA00023136"/>
    </source>
</evidence>
<sequence length="246" mass="27778">MHLEEFAEGSSFLHRLDPRVKFLAIVPYVLVIAIMPGQKGPLAALLVSTLLTALARIDMKKLLSRLVAVNVFIFLLWVFIPFSYPGEAVFQIGPLTATREGILYALSITLKTNAIVLATIAILGTSEIFSLAHALIHLKVPDKLVHLFFFFYRYISVLHEEYSRLKNAMLIRCFRSGTNMHTYRTYAYLVGMLIVRSYERSQRIYQAMLCRGFKGRFPVASHFRLGKADVAFGLSMAVITVMLAII</sequence>
<evidence type="ECO:0000256" key="2">
    <source>
        <dbReference type="ARBA" id="ARBA00022475"/>
    </source>
</evidence>
<evidence type="ECO:0000256" key="4">
    <source>
        <dbReference type="ARBA" id="ARBA00022989"/>
    </source>
</evidence>
<dbReference type="CDD" id="cd16914">
    <property type="entry name" value="EcfT"/>
    <property type="match status" value="1"/>
</dbReference>
<dbReference type="PANTHER" id="PTHR34857">
    <property type="entry name" value="SLL0384 PROTEIN"/>
    <property type="match status" value="1"/>
</dbReference>
<accession>A0A3B1D7L5</accession>
<dbReference type="PANTHER" id="PTHR34857:SF2">
    <property type="entry name" value="SLL0384 PROTEIN"/>
    <property type="match status" value="1"/>
</dbReference>
<proteinExistence type="predicted"/>
<dbReference type="Pfam" id="PF02361">
    <property type="entry name" value="CbiQ"/>
    <property type="match status" value="1"/>
</dbReference>
<dbReference type="GO" id="GO:0006824">
    <property type="term" value="P:cobalt ion transport"/>
    <property type="evidence" value="ECO:0007669"/>
    <property type="project" value="InterPro"/>
</dbReference>
<feature type="transmembrane region" description="Helical" evidence="6">
    <location>
        <begin position="114"/>
        <end position="136"/>
    </location>
</feature>
<gene>
    <name evidence="7" type="ORF">MNBD_NITROSPIRAE02-447</name>
</gene>
<organism evidence="7">
    <name type="scientific">hydrothermal vent metagenome</name>
    <dbReference type="NCBI Taxonomy" id="652676"/>
    <lineage>
        <taxon>unclassified sequences</taxon>
        <taxon>metagenomes</taxon>
        <taxon>ecological metagenomes</taxon>
    </lineage>
</organism>
<dbReference type="InterPro" id="IPR051611">
    <property type="entry name" value="ECF_transporter_component"/>
</dbReference>
<keyword evidence="2" id="KW-1003">Cell membrane</keyword>
<dbReference type="InterPro" id="IPR003339">
    <property type="entry name" value="ABC/ECF_trnsptr_transmembrane"/>
</dbReference>
<keyword evidence="4 6" id="KW-1133">Transmembrane helix</keyword>
<evidence type="ECO:0000256" key="6">
    <source>
        <dbReference type="SAM" id="Phobius"/>
    </source>
</evidence>
<protein>
    <submittedName>
        <fullName evidence="7">Transmembrane component NikQ of energizing module of nickel ECF transporter</fullName>
    </submittedName>
</protein>
<name>A0A3B1D7L5_9ZZZZ</name>
<dbReference type="NCBIfam" id="TIGR02454">
    <property type="entry name" value="ECF_T_CbiQ"/>
    <property type="match status" value="1"/>
</dbReference>
<dbReference type="InterPro" id="IPR012809">
    <property type="entry name" value="ECF_CbiQ"/>
</dbReference>
<dbReference type="EMBL" id="UOGH01000270">
    <property type="protein sequence ID" value="VAX32813.1"/>
    <property type="molecule type" value="Genomic_DNA"/>
</dbReference>
<evidence type="ECO:0000256" key="1">
    <source>
        <dbReference type="ARBA" id="ARBA00004651"/>
    </source>
</evidence>
<keyword evidence="5 6" id="KW-0472">Membrane</keyword>
<feature type="transmembrane region" description="Helical" evidence="6">
    <location>
        <begin position="225"/>
        <end position="245"/>
    </location>
</feature>
<dbReference type="AlphaFoldDB" id="A0A3B1D7L5"/>
<evidence type="ECO:0000313" key="7">
    <source>
        <dbReference type="EMBL" id="VAX32813.1"/>
    </source>
</evidence>
<feature type="transmembrane region" description="Helical" evidence="6">
    <location>
        <begin position="66"/>
        <end position="84"/>
    </location>
</feature>